<feature type="domain" description="Cobalamin synthesis G N-terminal" evidence="2">
    <location>
        <begin position="64"/>
        <end position="138"/>
    </location>
</feature>
<dbReference type="OrthoDB" id="9781023at2"/>
<evidence type="ECO:0000313" key="3">
    <source>
        <dbReference type="EMBL" id="EIC00398.1"/>
    </source>
</evidence>
<feature type="domain" description="CobE/GbiG C-terminal" evidence="1">
    <location>
        <begin position="228"/>
        <end position="342"/>
    </location>
</feature>
<dbReference type="AlphaFoldDB" id="H7EPJ7"/>
<dbReference type="InterPro" id="IPR036518">
    <property type="entry name" value="CobE/GbiG_C_sf"/>
</dbReference>
<dbReference type="eggNOG" id="COG2073">
    <property type="taxonomic scope" value="Bacteria"/>
</dbReference>
<protein>
    <submittedName>
        <fullName evidence="3">Cobalamin (Vitamin B12) biosynthesis CbiG protein</fullName>
    </submittedName>
</protein>
<accession>H7EPJ7</accession>
<keyword evidence="4" id="KW-1185">Reference proteome</keyword>
<dbReference type="Pfam" id="PF01890">
    <property type="entry name" value="CbiG_C"/>
    <property type="match status" value="1"/>
</dbReference>
<comment type="caution">
    <text evidence="3">The sequence shown here is derived from an EMBL/GenBank/DDBJ whole genome shotgun (WGS) entry which is preliminary data.</text>
</comment>
<dbReference type="Proteomes" id="UP000003571">
    <property type="component" value="Unassembled WGS sequence"/>
</dbReference>
<dbReference type="SUPFAM" id="SSF159664">
    <property type="entry name" value="CobE/GbiG C-terminal domain-like"/>
    <property type="match status" value="1"/>
</dbReference>
<dbReference type="PANTHER" id="PTHR37477">
    <property type="entry name" value="COBALT-PRECORRIN-5A HYDROLASE"/>
    <property type="match status" value="1"/>
</dbReference>
<dbReference type="EMBL" id="AGRW01000055">
    <property type="protein sequence ID" value="EIC00398.1"/>
    <property type="molecule type" value="Genomic_DNA"/>
</dbReference>
<evidence type="ECO:0000313" key="4">
    <source>
        <dbReference type="Proteomes" id="UP000003571"/>
    </source>
</evidence>
<dbReference type="InterPro" id="IPR038029">
    <property type="entry name" value="GbiG_N_sf"/>
</dbReference>
<evidence type="ECO:0000259" key="2">
    <source>
        <dbReference type="Pfam" id="PF11760"/>
    </source>
</evidence>
<dbReference type="SUPFAM" id="SSF159672">
    <property type="entry name" value="CbiG N-terminal domain-like"/>
    <property type="match status" value="1"/>
</dbReference>
<dbReference type="PATRIC" id="fig|907348.3.peg.2899"/>
<dbReference type="InterPro" id="IPR052553">
    <property type="entry name" value="CbiG_hydrolase"/>
</dbReference>
<dbReference type="InterPro" id="IPR002750">
    <property type="entry name" value="CobE/GbiG_C"/>
</dbReference>
<sequence>MNFASLSIVSFSARGSATMEKIAKALPEFISEGGEFSAETFECFGEKHRTLGEFTERAFSKKTNGRSLVVFVGAVGIAVRAIAPFVKKKTEDPAVVCVDEKASFAIPILSGHIGGANDAARAIAVITGALPVITTATDINGAWAVDSWAVENGFGIENARNIKLISAKILAKLPVRAIIDDEESTEAESLRKTRGLELSSRADGIDALFSTAQRKAVLFDAGEERRFVLGIGCRKGTDAGELLEFVHETLGIHKIKESRIEKIATIDIKKNEPAILSLAELLNVPLIFFTAEELGAAHGNFSDSEFVRKTVGVGNVCERSVALSGAFLAAKKKSMRGMTIAIGIIG</sequence>
<organism evidence="3 4">
    <name type="scientific">Treponema saccharophilum DSM 2985</name>
    <dbReference type="NCBI Taxonomy" id="907348"/>
    <lineage>
        <taxon>Bacteria</taxon>
        <taxon>Pseudomonadati</taxon>
        <taxon>Spirochaetota</taxon>
        <taxon>Spirochaetia</taxon>
        <taxon>Spirochaetales</taxon>
        <taxon>Treponemataceae</taxon>
        <taxon>Treponema</taxon>
    </lineage>
</organism>
<dbReference type="PANTHER" id="PTHR37477:SF1">
    <property type="entry name" value="COBALT-PRECORRIN-5A HYDROLASE"/>
    <property type="match status" value="1"/>
</dbReference>
<dbReference type="InterPro" id="IPR021744">
    <property type="entry name" value="CbiG_N"/>
</dbReference>
<gene>
    <name evidence="3" type="ORF">TresaDRAFT_0492</name>
</gene>
<dbReference type="RefSeq" id="WP_002706575.1">
    <property type="nucleotide sequence ID" value="NZ_AGRW01000055.1"/>
</dbReference>
<dbReference type="Gene3D" id="3.40.50.11220">
    <property type="match status" value="1"/>
</dbReference>
<dbReference type="GO" id="GO:0009236">
    <property type="term" value="P:cobalamin biosynthetic process"/>
    <property type="evidence" value="ECO:0007669"/>
    <property type="project" value="InterPro"/>
</dbReference>
<name>H7EPJ7_9SPIR</name>
<dbReference type="STRING" id="907348.TresaDRAFT_0492"/>
<reference evidence="3 4" key="1">
    <citation type="submission" date="2011-09" db="EMBL/GenBank/DDBJ databases">
        <title>The draft genome of Treponema saccharophilum DSM 2985.</title>
        <authorList>
            <consortium name="US DOE Joint Genome Institute (JGI-PGF)"/>
            <person name="Lucas S."/>
            <person name="Copeland A."/>
            <person name="Lapidus A."/>
            <person name="Glavina del Rio T."/>
            <person name="Dalin E."/>
            <person name="Tice H."/>
            <person name="Bruce D."/>
            <person name="Goodwin L."/>
            <person name="Pitluck S."/>
            <person name="Peters L."/>
            <person name="Kyrpides N."/>
            <person name="Mavromatis K."/>
            <person name="Ivanova N."/>
            <person name="Markowitz V."/>
            <person name="Cheng J.-F."/>
            <person name="Hugenholtz P."/>
            <person name="Woyke T."/>
            <person name="Wu D."/>
            <person name="Gronow S."/>
            <person name="Wellnitz S."/>
            <person name="Brambilla E."/>
            <person name="Klenk H.-P."/>
            <person name="Eisen J.A."/>
        </authorList>
    </citation>
    <scope>NUCLEOTIDE SEQUENCE [LARGE SCALE GENOMIC DNA]</scope>
    <source>
        <strain evidence="3 4">DSM 2985</strain>
    </source>
</reference>
<dbReference type="Pfam" id="PF11760">
    <property type="entry name" value="CbiG_N"/>
    <property type="match status" value="1"/>
</dbReference>
<dbReference type="Gene3D" id="3.30.420.180">
    <property type="entry name" value="CobE/GbiG C-terminal domain"/>
    <property type="match status" value="1"/>
</dbReference>
<proteinExistence type="predicted"/>
<evidence type="ECO:0000259" key="1">
    <source>
        <dbReference type="Pfam" id="PF01890"/>
    </source>
</evidence>